<evidence type="ECO:0000256" key="1">
    <source>
        <dbReference type="SAM" id="Coils"/>
    </source>
</evidence>
<organism evidence="3 4">
    <name type="scientific">Panicum virgatum</name>
    <name type="common">Blackwell switchgrass</name>
    <dbReference type="NCBI Taxonomy" id="38727"/>
    <lineage>
        <taxon>Eukaryota</taxon>
        <taxon>Viridiplantae</taxon>
        <taxon>Streptophyta</taxon>
        <taxon>Embryophyta</taxon>
        <taxon>Tracheophyta</taxon>
        <taxon>Spermatophyta</taxon>
        <taxon>Magnoliopsida</taxon>
        <taxon>Liliopsida</taxon>
        <taxon>Poales</taxon>
        <taxon>Poaceae</taxon>
        <taxon>PACMAD clade</taxon>
        <taxon>Panicoideae</taxon>
        <taxon>Panicodae</taxon>
        <taxon>Paniceae</taxon>
        <taxon>Panicinae</taxon>
        <taxon>Panicum</taxon>
        <taxon>Panicum sect. Hiantes</taxon>
    </lineage>
</organism>
<protein>
    <recommendedName>
        <fullName evidence="5">Myb-like domain-containing protein</fullName>
    </recommendedName>
</protein>
<keyword evidence="4" id="KW-1185">Reference proteome</keyword>
<feature type="region of interest" description="Disordered" evidence="2">
    <location>
        <begin position="251"/>
        <end position="276"/>
    </location>
</feature>
<feature type="non-terminal residue" evidence="3">
    <location>
        <position position="1"/>
    </location>
</feature>
<feature type="coiled-coil region" evidence="1">
    <location>
        <begin position="200"/>
        <end position="234"/>
    </location>
</feature>
<feature type="region of interest" description="Disordered" evidence="2">
    <location>
        <begin position="155"/>
        <end position="182"/>
    </location>
</feature>
<keyword evidence="1" id="KW-0175">Coiled coil</keyword>
<dbReference type="PANTHER" id="PTHR44947:SF1">
    <property type="entry name" value="OS11G0303800 PROTEIN"/>
    <property type="match status" value="1"/>
</dbReference>
<name>A0A8T0R8M8_PANVG</name>
<dbReference type="AlphaFoldDB" id="A0A8T0R8M8"/>
<dbReference type="EMBL" id="CM029047">
    <property type="protein sequence ID" value="KAG2582132.1"/>
    <property type="molecule type" value="Genomic_DNA"/>
</dbReference>
<evidence type="ECO:0000313" key="3">
    <source>
        <dbReference type="EMBL" id="KAG2582132.1"/>
    </source>
</evidence>
<evidence type="ECO:0008006" key="5">
    <source>
        <dbReference type="Google" id="ProtNLM"/>
    </source>
</evidence>
<evidence type="ECO:0000313" key="4">
    <source>
        <dbReference type="Proteomes" id="UP000823388"/>
    </source>
</evidence>
<accession>A0A8T0R8M8</accession>
<reference evidence="3" key="1">
    <citation type="submission" date="2020-05" db="EMBL/GenBank/DDBJ databases">
        <title>WGS assembly of Panicum virgatum.</title>
        <authorList>
            <person name="Lovell J.T."/>
            <person name="Jenkins J."/>
            <person name="Shu S."/>
            <person name="Juenger T.E."/>
            <person name="Schmutz J."/>
        </authorList>
    </citation>
    <scope>NUCLEOTIDE SEQUENCE</scope>
    <source>
        <strain evidence="3">AP13</strain>
    </source>
</reference>
<sequence length="276" mass="31661">GGYFNFLQHPHFPLPPQLGENFHFVGLSNNLQPPSPAPPPHGTTIQTEKNSIEIDDDSGVAASRPVKKRYWTHEEEVRLATAWLNTSKDPIHGNDKKGDSFWDRIRDTNQLKIHWSCLSKTINEFNSFWTTVSNMNKSGYSDDQLMDEAQQRFEKKNGKPFTLEERPTGRESAKTERKGKRKAEQVMDGIVLLGDNINKIVEVTEERKKEREKVTEAQLEISRLNLQAAQTQKEAKLIEAYNNLLVRDTSHMSEEAKTSHEKTLQKMEKKLFGTDD</sequence>
<gene>
    <name evidence="3" type="ORF">PVAP13_6KG088200</name>
</gene>
<evidence type="ECO:0000256" key="2">
    <source>
        <dbReference type="SAM" id="MobiDB-lite"/>
    </source>
</evidence>
<dbReference type="Proteomes" id="UP000823388">
    <property type="component" value="Chromosome 6K"/>
</dbReference>
<feature type="compositionally biased region" description="Basic and acidic residues" evidence="2">
    <location>
        <begin position="155"/>
        <end position="176"/>
    </location>
</feature>
<proteinExistence type="predicted"/>
<comment type="caution">
    <text evidence="3">The sequence shown here is derived from an EMBL/GenBank/DDBJ whole genome shotgun (WGS) entry which is preliminary data.</text>
</comment>
<dbReference type="PANTHER" id="PTHR44947">
    <property type="entry name" value="OS05G0501001 PROTEIN"/>
    <property type="match status" value="1"/>
</dbReference>